<organism evidence="2 3">
    <name type="scientific">Petrolisthes cinctipes</name>
    <name type="common">Flat porcelain crab</name>
    <dbReference type="NCBI Taxonomy" id="88211"/>
    <lineage>
        <taxon>Eukaryota</taxon>
        <taxon>Metazoa</taxon>
        <taxon>Ecdysozoa</taxon>
        <taxon>Arthropoda</taxon>
        <taxon>Crustacea</taxon>
        <taxon>Multicrustacea</taxon>
        <taxon>Malacostraca</taxon>
        <taxon>Eumalacostraca</taxon>
        <taxon>Eucarida</taxon>
        <taxon>Decapoda</taxon>
        <taxon>Pleocyemata</taxon>
        <taxon>Anomura</taxon>
        <taxon>Galatheoidea</taxon>
        <taxon>Porcellanidae</taxon>
        <taxon>Petrolisthes</taxon>
    </lineage>
</organism>
<comment type="caution">
    <text evidence="2">The sequence shown here is derived from an EMBL/GenBank/DDBJ whole genome shotgun (WGS) entry which is preliminary data.</text>
</comment>
<accession>A0AAE1KQN9</accession>
<dbReference type="Proteomes" id="UP001286313">
    <property type="component" value="Unassembled WGS sequence"/>
</dbReference>
<name>A0AAE1KQN9_PETCI</name>
<sequence>MNQEKKGRLIFRTQGEFYESFANLVKSGGHIFVDGALTIKILTARMYSQTGTSAVHSALNHCNDLDRERTAAQALHI</sequence>
<dbReference type="EMBL" id="JAWQEG010001538">
    <property type="protein sequence ID" value="KAK3878635.1"/>
    <property type="molecule type" value="Genomic_DNA"/>
</dbReference>
<proteinExistence type="predicted"/>
<evidence type="ECO:0000313" key="1">
    <source>
        <dbReference type="EMBL" id="KAK3870532.1"/>
    </source>
</evidence>
<evidence type="ECO:0000313" key="3">
    <source>
        <dbReference type="Proteomes" id="UP001286313"/>
    </source>
</evidence>
<keyword evidence="3" id="KW-1185">Reference proteome</keyword>
<protein>
    <submittedName>
        <fullName evidence="2">Uncharacterized protein</fullName>
    </submittedName>
</protein>
<dbReference type="AlphaFoldDB" id="A0AAE1KQN9"/>
<evidence type="ECO:0000313" key="2">
    <source>
        <dbReference type="EMBL" id="KAK3878635.1"/>
    </source>
</evidence>
<dbReference type="EMBL" id="JAWQEG010002653">
    <property type="protein sequence ID" value="KAK3870532.1"/>
    <property type="molecule type" value="Genomic_DNA"/>
</dbReference>
<gene>
    <name evidence="2" type="ORF">Pcinc_016766</name>
    <name evidence="1" type="ORF">Pcinc_024249</name>
</gene>
<reference evidence="2" key="1">
    <citation type="submission" date="2023-10" db="EMBL/GenBank/DDBJ databases">
        <title>Genome assemblies of two species of porcelain crab, Petrolisthes cinctipes and Petrolisthes manimaculis (Anomura: Porcellanidae).</title>
        <authorList>
            <person name="Angst P."/>
        </authorList>
    </citation>
    <scope>NUCLEOTIDE SEQUENCE</scope>
    <source>
        <strain evidence="2">PB745_01</strain>
        <tissue evidence="2">Gill</tissue>
    </source>
</reference>